<reference evidence="1 2" key="1">
    <citation type="submission" date="2020-08" db="EMBL/GenBank/DDBJ databases">
        <title>Sequencing the genomes of 1000 actinobacteria strains.</title>
        <authorList>
            <person name="Klenk H.-P."/>
        </authorList>
    </citation>
    <scope>NUCLEOTIDE SEQUENCE [LARGE SCALE GENOMIC DNA]</scope>
    <source>
        <strain evidence="1 2">DSM 44786</strain>
    </source>
</reference>
<proteinExistence type="predicted"/>
<evidence type="ECO:0000313" key="2">
    <source>
        <dbReference type="Proteomes" id="UP000573327"/>
    </source>
</evidence>
<protein>
    <submittedName>
        <fullName evidence="1">Uncharacterized protein</fullName>
    </submittedName>
</protein>
<dbReference type="SUPFAM" id="SSF89372">
    <property type="entry name" value="Fucose-specific lectin"/>
    <property type="match status" value="1"/>
</dbReference>
<comment type="caution">
    <text evidence="1">The sequence shown here is derived from an EMBL/GenBank/DDBJ whole genome shotgun (WGS) entry which is preliminary data.</text>
</comment>
<name>A0A7W7S600_9ACTN</name>
<evidence type="ECO:0000313" key="1">
    <source>
        <dbReference type="EMBL" id="MBB4944515.1"/>
    </source>
</evidence>
<dbReference type="EMBL" id="JACHJR010000001">
    <property type="protein sequence ID" value="MBB4944515.1"/>
    <property type="molecule type" value="Genomic_DNA"/>
</dbReference>
<dbReference type="AlphaFoldDB" id="A0A7W7S600"/>
<organism evidence="1 2">
    <name type="scientific">Kitasatospora gansuensis</name>
    <dbReference type="NCBI Taxonomy" id="258050"/>
    <lineage>
        <taxon>Bacteria</taxon>
        <taxon>Bacillati</taxon>
        <taxon>Actinomycetota</taxon>
        <taxon>Actinomycetes</taxon>
        <taxon>Kitasatosporales</taxon>
        <taxon>Streptomycetaceae</taxon>
        <taxon>Kitasatospora</taxon>
    </lineage>
</organism>
<gene>
    <name evidence="1" type="ORF">F4556_000050</name>
</gene>
<dbReference type="RefSeq" id="WP_184925796.1">
    <property type="nucleotide sequence ID" value="NZ_JACHJR010000001.1"/>
</dbReference>
<sequence>MQDRFWYEGSNWQGFELAPAGSAAITSGVAAVSRIPTSMEVWYVGLNGSVQDRFWYEGNNWQSFELAPPGSASTHTGIGAVSRIPGSMEVWFVGANGSVQDRFWYEGSNWQGFELAPAGSASITSGVAAVSRIPGSMELWFVGGDASLQDHFWYDTSSKNFDQDVTTDIAIGGSAHVVMRQDGFFSFSTHAHDSGFDNIDYTISAAVMTPDGTVFTFQHSGHTEGTVAGLPFGTPDRNDDFTFVGNNPQITEKWDGILNGTFKASLEGTDTLAAGVTGALGDLVNAIVSAAGKAAAEAVIKLVF</sequence>
<accession>A0A7W7S600</accession>
<keyword evidence="2" id="KW-1185">Reference proteome</keyword>
<dbReference type="Gene3D" id="2.120.10.70">
    <property type="entry name" value="Fucose-specific lectin"/>
    <property type="match status" value="1"/>
</dbReference>
<dbReference type="Proteomes" id="UP000573327">
    <property type="component" value="Unassembled WGS sequence"/>
</dbReference>